<dbReference type="Bgee" id="FBgn0078073">
    <property type="expression patterns" value="Expressed in insect adult head and 1 other cell type or tissue"/>
</dbReference>
<dbReference type="SMART" id="SM00360">
    <property type="entry name" value="RRM"/>
    <property type="match status" value="3"/>
</dbReference>
<dbReference type="InterPro" id="IPR006548">
    <property type="entry name" value="ELAD_HU_SF"/>
</dbReference>
<protein>
    <recommendedName>
        <fullName evidence="4">Protein elav</fullName>
    </recommendedName>
    <alternativeName>
        <fullName evidence="5">Embryonic lethal abnormal visual protein</fullName>
    </alternativeName>
</protein>
<dbReference type="InterPro" id="IPR000504">
    <property type="entry name" value="RRM_dom"/>
</dbReference>
<dbReference type="GO" id="GO:0008266">
    <property type="term" value="F:poly(U) RNA binding"/>
    <property type="evidence" value="ECO:0007669"/>
    <property type="project" value="UniProtKB-ARBA"/>
</dbReference>
<evidence type="ECO:0000313" key="12">
    <source>
        <dbReference type="RefSeq" id="XP_033239771.1"/>
    </source>
</evidence>
<keyword evidence="10" id="KW-1185">Reference proteome</keyword>
<dbReference type="FunFam" id="3.30.70.330:FF:000510">
    <property type="entry name" value="protein elav isoform X1"/>
    <property type="match status" value="1"/>
</dbReference>
<evidence type="ECO:0000256" key="2">
    <source>
        <dbReference type="ARBA" id="ARBA00022737"/>
    </source>
</evidence>
<dbReference type="Proteomes" id="UP000001819">
    <property type="component" value="Chromosome X"/>
</dbReference>
<feature type="coiled-coil region" evidence="7">
    <location>
        <begin position="78"/>
        <end position="123"/>
    </location>
</feature>
<evidence type="ECO:0000256" key="3">
    <source>
        <dbReference type="ARBA" id="ARBA00022884"/>
    </source>
</evidence>
<evidence type="ECO:0000256" key="5">
    <source>
        <dbReference type="ARBA" id="ARBA00083760"/>
    </source>
</evidence>
<dbReference type="InterPro" id="IPR002343">
    <property type="entry name" value="Hud_Sxl_RNA"/>
</dbReference>
<proteinExistence type="inferred from homology"/>
<dbReference type="InterPro" id="IPR034775">
    <property type="entry name" value="Elav_RRM1"/>
</dbReference>
<keyword evidence="3 6" id="KW-0694">RNA-binding</keyword>
<sequence length="500" mass="53120">MDFMMANTGAAGGVDTQAQLMQSAAAAAAVAATSAATAPVQNAAAVAAAAQLQQQQQVQQAILQVQQQQTQQAVAAAAAAVTQQLQQQQQAVAQQQQAQQQQAQQVQQQVQQQQAQQAQVQAVVAQQQVQQQVQQTVVPQPQPPPNTNGNAGVPQNGSNGSTETRTNLIVNYLPQTMTEDEIRSLFSSVGEIESVKLIRDKSQVYIDPLNPQAPSKGQSLGYGFVNYVRPQDAEQAVNVLNGLRLQNKTIKVSFARPSSDAIKGANLYVSGLPKTMTQQELEAIFAPFGAIITSRILQNAGNDTQTKGVGFIRFDKREEATRAIIALNGTTPSSCTDPIVVKFSNTPGSTSKIIQPQLPAFLNPQLVRRIGGAMHTPVNKGLARFSPMAGDMLDVMLPNGLGAAAAAATTLASGPGGAYPIFIYNLAPETEEAALWQLFGPFGAVQSVKIVKDPTTNQCKGYGFVSMTNYDEAAMAIRALNGYTMGNRVLQVSFKTNKAK</sequence>
<feature type="region of interest" description="Disordered" evidence="8">
    <location>
        <begin position="135"/>
        <end position="164"/>
    </location>
</feature>
<dbReference type="RefSeq" id="XP_001354795.3">
    <property type="nucleotide sequence ID" value="XM_001354759.4"/>
</dbReference>
<evidence type="ECO:0000313" key="13">
    <source>
        <dbReference type="RefSeq" id="XP_033239772.1"/>
    </source>
</evidence>
<feature type="domain" description="RRM" evidence="9">
    <location>
        <begin position="166"/>
        <end position="257"/>
    </location>
</feature>
<dbReference type="PRINTS" id="PR00961">
    <property type="entry name" value="HUDSXLRNA"/>
</dbReference>
<dbReference type="KEGG" id="dpo:4814760"/>
<accession>Q29HA8</accession>
<evidence type="ECO:0000256" key="7">
    <source>
        <dbReference type="SAM" id="Coils"/>
    </source>
</evidence>
<dbReference type="InterPro" id="IPR012677">
    <property type="entry name" value="Nucleotide-bd_a/b_plait_sf"/>
</dbReference>
<dbReference type="FunFam" id="3.30.70.330:FF:000205">
    <property type="entry name" value="Sex lethal, isoform B"/>
    <property type="match status" value="1"/>
</dbReference>
<evidence type="ECO:0000256" key="4">
    <source>
        <dbReference type="ARBA" id="ARBA00071959"/>
    </source>
</evidence>
<feature type="domain" description="RRM" evidence="9">
    <location>
        <begin position="265"/>
        <end position="346"/>
    </location>
</feature>
<dbReference type="NCBIfam" id="TIGR01661">
    <property type="entry name" value="ELAV_HUD_SF"/>
    <property type="match status" value="1"/>
</dbReference>
<dbReference type="FunFam" id="3.30.70.330:FF:000480">
    <property type="entry name" value="Fne, isoform A"/>
    <property type="match status" value="1"/>
</dbReference>
<dbReference type="GO" id="GO:1990904">
    <property type="term" value="C:ribonucleoprotein complex"/>
    <property type="evidence" value="ECO:0007669"/>
    <property type="project" value="InterPro"/>
</dbReference>
<dbReference type="CDD" id="cd12377">
    <property type="entry name" value="RRM3_Hu"/>
    <property type="match status" value="1"/>
</dbReference>
<evidence type="ECO:0000256" key="1">
    <source>
        <dbReference type="ARBA" id="ARBA00006266"/>
    </source>
</evidence>
<name>A0A6I8W917_DROPS</name>
<dbReference type="GeneID" id="4814760"/>
<dbReference type="PROSITE" id="PS50102">
    <property type="entry name" value="RRM"/>
    <property type="match status" value="3"/>
</dbReference>
<keyword evidence="7" id="KW-0175">Coiled coil</keyword>
<organism evidence="10 13">
    <name type="scientific">Drosophila pseudoobscura pseudoobscura</name>
    <name type="common">Fruit fly</name>
    <dbReference type="NCBI Taxonomy" id="46245"/>
    <lineage>
        <taxon>Eukaryota</taxon>
        <taxon>Metazoa</taxon>
        <taxon>Ecdysozoa</taxon>
        <taxon>Arthropoda</taxon>
        <taxon>Hexapoda</taxon>
        <taxon>Insecta</taxon>
        <taxon>Pterygota</taxon>
        <taxon>Neoptera</taxon>
        <taxon>Endopterygota</taxon>
        <taxon>Diptera</taxon>
        <taxon>Brachycera</taxon>
        <taxon>Muscomorpha</taxon>
        <taxon>Ephydroidea</taxon>
        <taxon>Drosophilidae</taxon>
        <taxon>Drosophila</taxon>
        <taxon>Sophophora</taxon>
    </lineage>
</organism>
<dbReference type="GO" id="GO:0050686">
    <property type="term" value="P:negative regulation of mRNA processing"/>
    <property type="evidence" value="ECO:0007669"/>
    <property type="project" value="UniProtKB-ARBA"/>
</dbReference>
<feature type="compositionally biased region" description="Polar residues" evidence="8">
    <location>
        <begin position="147"/>
        <end position="164"/>
    </location>
</feature>
<evidence type="ECO:0000256" key="8">
    <source>
        <dbReference type="SAM" id="MobiDB-lite"/>
    </source>
</evidence>
<comment type="similarity">
    <text evidence="1">Belongs to the RRM elav family.</text>
</comment>
<dbReference type="Gene3D" id="3.30.70.330">
    <property type="match status" value="3"/>
</dbReference>
<keyword evidence="2" id="KW-0677">Repeat</keyword>
<evidence type="ECO:0000313" key="11">
    <source>
        <dbReference type="RefSeq" id="XP_001354795.3"/>
    </source>
</evidence>
<evidence type="ECO:0000313" key="10">
    <source>
        <dbReference type="Proteomes" id="UP000001819"/>
    </source>
</evidence>
<dbReference type="AlphaFoldDB" id="A0A6I8W917"/>
<evidence type="ECO:0000259" key="9">
    <source>
        <dbReference type="PROSITE" id="PS50102"/>
    </source>
</evidence>
<dbReference type="RefSeq" id="XP_033239771.1">
    <property type="nucleotide sequence ID" value="XM_033383880.1"/>
</dbReference>
<dbReference type="CDD" id="cd12652">
    <property type="entry name" value="RRM2_Hu"/>
    <property type="match status" value="1"/>
</dbReference>
<feature type="domain" description="RRM" evidence="9">
    <location>
        <begin position="419"/>
        <end position="497"/>
    </location>
</feature>
<dbReference type="RefSeq" id="XP_033239772.1">
    <property type="nucleotide sequence ID" value="XM_033383881.1"/>
</dbReference>
<evidence type="ECO:0000256" key="6">
    <source>
        <dbReference type="PROSITE-ProRule" id="PRU00176"/>
    </source>
</evidence>
<dbReference type="CDD" id="cd12650">
    <property type="entry name" value="RRM1_Hu"/>
    <property type="match status" value="1"/>
</dbReference>
<accession>A0A6I8W917</accession>
<gene>
    <name evidence="11 12 13" type="primary">elav</name>
    <name evidence="11" type="synonym">LOC4814760</name>
</gene>
<reference evidence="11 12" key="1">
    <citation type="submission" date="2025-04" db="UniProtKB">
        <authorList>
            <consortium name="RefSeq"/>
        </authorList>
    </citation>
    <scope>IDENTIFICATION</scope>
    <source>
        <strain evidence="11 12">MV-25-SWS-2005</strain>
        <strain evidence="11">MV2-25</strain>
        <tissue evidence="11 12">Whole body</tissue>
    </source>
</reference>
<dbReference type="PANTHER" id="PTHR10352">
    <property type="entry name" value="EUKARYOTIC TRANSLATION INITIATION FACTOR 3 SUBUNIT G"/>
    <property type="match status" value="1"/>
</dbReference>
<dbReference type="SMR" id="A0A6I8W917"/>
<dbReference type="GO" id="GO:0005634">
    <property type="term" value="C:nucleus"/>
    <property type="evidence" value="ECO:0007669"/>
    <property type="project" value="UniProtKB-ARBA"/>
</dbReference>
<dbReference type="SUPFAM" id="SSF54928">
    <property type="entry name" value="RNA-binding domain, RBD"/>
    <property type="match status" value="2"/>
</dbReference>
<dbReference type="InterPro" id="IPR035979">
    <property type="entry name" value="RBD_domain_sf"/>
</dbReference>
<dbReference type="Pfam" id="PF00076">
    <property type="entry name" value="RRM_1"/>
    <property type="match status" value="4"/>
</dbReference>